<evidence type="ECO:0000313" key="1">
    <source>
        <dbReference type="EMBL" id="GAF68778.1"/>
    </source>
</evidence>
<feature type="non-terminal residue" evidence="1">
    <location>
        <position position="120"/>
    </location>
</feature>
<organism evidence="1">
    <name type="scientific">marine sediment metagenome</name>
    <dbReference type="NCBI Taxonomy" id="412755"/>
    <lineage>
        <taxon>unclassified sequences</taxon>
        <taxon>metagenomes</taxon>
        <taxon>ecological metagenomes</taxon>
    </lineage>
</organism>
<dbReference type="AlphaFoldDB" id="X0RJ21"/>
<dbReference type="EMBL" id="BARS01002513">
    <property type="protein sequence ID" value="GAF68778.1"/>
    <property type="molecule type" value="Genomic_DNA"/>
</dbReference>
<comment type="caution">
    <text evidence="1">The sequence shown here is derived from an EMBL/GenBank/DDBJ whole genome shotgun (WGS) entry which is preliminary data.</text>
</comment>
<reference evidence="1" key="1">
    <citation type="journal article" date="2014" name="Front. Microbiol.">
        <title>High frequency of phylogenetically diverse reductive dehalogenase-homologous genes in deep subseafloor sedimentary metagenomes.</title>
        <authorList>
            <person name="Kawai M."/>
            <person name="Futagami T."/>
            <person name="Toyoda A."/>
            <person name="Takaki Y."/>
            <person name="Nishi S."/>
            <person name="Hori S."/>
            <person name="Arai W."/>
            <person name="Tsubouchi T."/>
            <person name="Morono Y."/>
            <person name="Uchiyama I."/>
            <person name="Ito T."/>
            <person name="Fujiyama A."/>
            <person name="Inagaki F."/>
            <person name="Takami H."/>
        </authorList>
    </citation>
    <scope>NUCLEOTIDE SEQUENCE</scope>
    <source>
        <strain evidence="1">Expedition CK06-06</strain>
    </source>
</reference>
<proteinExistence type="predicted"/>
<name>X0RJ21_9ZZZZ</name>
<accession>X0RJ21</accession>
<protein>
    <submittedName>
        <fullName evidence="1">Uncharacterized protein</fullName>
    </submittedName>
</protein>
<gene>
    <name evidence="1" type="ORF">S01H1_04793</name>
</gene>
<sequence length="120" mass="13386">MIVALAALFKEVFIQEAMSEVVASLTAEVVEEAVGELIEAAQETSDVKLQVLNIESDTWYAFHLADADSWRAGLNQWAYALTREIPRQYLYKHSSGGPGSVKVPFLCRVQPTDRDMLIQV</sequence>